<dbReference type="InterPro" id="IPR002110">
    <property type="entry name" value="Ankyrin_rpt"/>
</dbReference>
<keyword evidence="1" id="KW-0677">Repeat</keyword>
<dbReference type="PANTHER" id="PTHR24171:SF9">
    <property type="entry name" value="ANKYRIN REPEAT DOMAIN-CONTAINING PROTEIN 39"/>
    <property type="match status" value="1"/>
</dbReference>
<feature type="repeat" description="ANK" evidence="3">
    <location>
        <begin position="130"/>
        <end position="162"/>
    </location>
</feature>
<dbReference type="OrthoDB" id="20052at2759"/>
<keyword evidence="5" id="KW-1185">Reference proteome</keyword>
<dbReference type="Proteomes" id="UP000076078">
    <property type="component" value="Unassembled WGS sequence"/>
</dbReference>
<dbReference type="PROSITE" id="PS50088">
    <property type="entry name" value="ANK_REPEAT"/>
    <property type="match status" value="4"/>
</dbReference>
<feature type="repeat" description="ANK" evidence="3">
    <location>
        <begin position="97"/>
        <end position="129"/>
    </location>
</feature>
<dbReference type="Pfam" id="PF13637">
    <property type="entry name" value="Ank_4"/>
    <property type="match status" value="1"/>
</dbReference>
<sequence>MDFNLCQSIKYGYLQNIKLFERSNLLSDRGTNGENYLHLAAESGNESIVRFLSLLISVTSKDNEGMTPLHWAALEGKTLSVSCLLSNKADPNDKDNNGETPLYLAALKGSSQCLLSLINSRGQVNLQTNNGNTPLHIAIMNQNVECVELLIEKGADYNIQNDKGITARQLWAQSTLSSNEKYTYLFYSKTELIELVKKLKLEVMTLSGTNQIGENNNQNVHQKQEQQQAIEKQYTEQQFKQIQQQKNDLINRSMKDLELKIFELIKSTKDKLIL</sequence>
<dbReference type="InterPro" id="IPR036770">
    <property type="entry name" value="Ankyrin_rpt-contain_sf"/>
</dbReference>
<dbReference type="PRINTS" id="PR01415">
    <property type="entry name" value="ANKYRIN"/>
</dbReference>
<gene>
    <name evidence="4" type="ORF">DLAC_08164</name>
</gene>
<dbReference type="STRING" id="361077.A0A151ZBC7"/>
<dbReference type="PROSITE" id="PS50297">
    <property type="entry name" value="ANK_REP_REGION"/>
    <property type="match status" value="3"/>
</dbReference>
<name>A0A151ZBC7_TIELA</name>
<evidence type="ECO:0000313" key="5">
    <source>
        <dbReference type="Proteomes" id="UP000076078"/>
    </source>
</evidence>
<dbReference type="EMBL" id="LODT01000035">
    <property type="protein sequence ID" value="KYQ91235.1"/>
    <property type="molecule type" value="Genomic_DNA"/>
</dbReference>
<evidence type="ECO:0000313" key="4">
    <source>
        <dbReference type="EMBL" id="KYQ91235.1"/>
    </source>
</evidence>
<dbReference type="SUPFAM" id="SSF48403">
    <property type="entry name" value="Ankyrin repeat"/>
    <property type="match status" value="1"/>
</dbReference>
<reference evidence="4 5" key="1">
    <citation type="submission" date="2015-12" db="EMBL/GenBank/DDBJ databases">
        <title>Dictyostelia acquired genes for synthesis and detection of signals that induce cell-type specialization by lateral gene transfer from prokaryotes.</title>
        <authorList>
            <person name="Gloeckner G."/>
            <person name="Schaap P."/>
        </authorList>
    </citation>
    <scope>NUCLEOTIDE SEQUENCE [LARGE SCALE GENOMIC DNA]</scope>
    <source>
        <strain evidence="4 5">TK</strain>
    </source>
</reference>
<comment type="caution">
    <text evidence="4">The sequence shown here is derived from an EMBL/GenBank/DDBJ whole genome shotgun (WGS) entry which is preliminary data.</text>
</comment>
<dbReference type="InParanoid" id="A0A151ZBC7"/>
<accession>A0A151ZBC7</accession>
<proteinExistence type="predicted"/>
<evidence type="ECO:0000256" key="3">
    <source>
        <dbReference type="PROSITE-ProRule" id="PRU00023"/>
    </source>
</evidence>
<organism evidence="4 5">
    <name type="scientific">Tieghemostelium lacteum</name>
    <name type="common">Slime mold</name>
    <name type="synonym">Dictyostelium lacteum</name>
    <dbReference type="NCBI Taxonomy" id="361077"/>
    <lineage>
        <taxon>Eukaryota</taxon>
        <taxon>Amoebozoa</taxon>
        <taxon>Evosea</taxon>
        <taxon>Eumycetozoa</taxon>
        <taxon>Dictyostelia</taxon>
        <taxon>Dictyosteliales</taxon>
        <taxon>Raperosteliaceae</taxon>
        <taxon>Tieghemostelium</taxon>
    </lineage>
</organism>
<dbReference type="SMART" id="SM00248">
    <property type="entry name" value="ANK"/>
    <property type="match status" value="4"/>
</dbReference>
<feature type="repeat" description="ANK" evidence="3">
    <location>
        <begin position="32"/>
        <end position="52"/>
    </location>
</feature>
<dbReference type="PANTHER" id="PTHR24171">
    <property type="entry name" value="ANKYRIN REPEAT DOMAIN-CONTAINING PROTEIN 39-RELATED"/>
    <property type="match status" value="1"/>
</dbReference>
<keyword evidence="2 3" id="KW-0040">ANK repeat</keyword>
<dbReference type="Pfam" id="PF12796">
    <property type="entry name" value="Ank_2"/>
    <property type="match status" value="1"/>
</dbReference>
<dbReference type="AlphaFoldDB" id="A0A151ZBC7"/>
<dbReference type="FunCoup" id="A0A151ZBC7">
    <property type="interactions" value="1"/>
</dbReference>
<evidence type="ECO:0000256" key="2">
    <source>
        <dbReference type="ARBA" id="ARBA00023043"/>
    </source>
</evidence>
<dbReference type="Gene3D" id="1.25.40.20">
    <property type="entry name" value="Ankyrin repeat-containing domain"/>
    <property type="match status" value="1"/>
</dbReference>
<feature type="repeat" description="ANK" evidence="3">
    <location>
        <begin position="64"/>
        <end position="96"/>
    </location>
</feature>
<dbReference type="OMA" id="NNICKNC"/>
<protein>
    <submittedName>
        <fullName evidence="4">Uncharacterized protein</fullName>
    </submittedName>
</protein>
<evidence type="ECO:0000256" key="1">
    <source>
        <dbReference type="ARBA" id="ARBA00022737"/>
    </source>
</evidence>